<dbReference type="AlphaFoldDB" id="A0A2A9NJ39"/>
<proteinExistence type="predicted"/>
<dbReference type="OrthoDB" id="4218123at2759"/>
<keyword evidence="1" id="KW-0812">Transmembrane</keyword>
<evidence type="ECO:0000313" key="2">
    <source>
        <dbReference type="EMBL" id="PFH47722.1"/>
    </source>
</evidence>
<dbReference type="STRING" id="703135.A0A2A9NJ39"/>
<evidence type="ECO:0000256" key="1">
    <source>
        <dbReference type="SAM" id="Phobius"/>
    </source>
</evidence>
<keyword evidence="1" id="KW-0472">Membrane</keyword>
<accession>A0A2A9NJ39</accession>
<dbReference type="EMBL" id="KZ302096">
    <property type="protein sequence ID" value="PFH47722.1"/>
    <property type="molecule type" value="Genomic_DNA"/>
</dbReference>
<protein>
    <submittedName>
        <fullName evidence="2">Uncharacterized protein</fullName>
    </submittedName>
</protein>
<dbReference type="PANTHER" id="PTHR39470:SF1">
    <property type="entry name" value="CHORISMATE SYNTHASE PROTEIN"/>
    <property type="match status" value="1"/>
</dbReference>
<name>A0A2A9NJ39_9AGAR</name>
<dbReference type="PANTHER" id="PTHR39470">
    <property type="entry name" value="CHROMOSOME 10, WHOLE GENOME SHOTGUN SEQUENCE"/>
    <property type="match status" value="1"/>
</dbReference>
<keyword evidence="1" id="KW-1133">Transmembrane helix</keyword>
<keyword evidence="3" id="KW-1185">Reference proteome</keyword>
<feature type="transmembrane region" description="Helical" evidence="1">
    <location>
        <begin position="12"/>
        <end position="29"/>
    </location>
</feature>
<gene>
    <name evidence="2" type="ORF">AMATHDRAFT_67122</name>
</gene>
<organism evidence="2 3">
    <name type="scientific">Amanita thiersii Skay4041</name>
    <dbReference type="NCBI Taxonomy" id="703135"/>
    <lineage>
        <taxon>Eukaryota</taxon>
        <taxon>Fungi</taxon>
        <taxon>Dikarya</taxon>
        <taxon>Basidiomycota</taxon>
        <taxon>Agaricomycotina</taxon>
        <taxon>Agaricomycetes</taxon>
        <taxon>Agaricomycetidae</taxon>
        <taxon>Agaricales</taxon>
        <taxon>Pluteineae</taxon>
        <taxon>Amanitaceae</taxon>
        <taxon>Amanita</taxon>
    </lineage>
</organism>
<sequence length="397" mass="43650">MSSQPSSRLHTFVSFVVVIHTIYILRTLFTPIPNVFTALNIPINTPTDAIQSTLLSRSPDGELPEHIKYLLARLDPFEMRSLYVRYGHNILLTCTHCQSLQDFSLYALPRPLLSYIREITLVGLLTLDALNRAHLRTFGVGVLVAAFVTESYWLATVPIHIPPASTQLTLEDTYMWHDRLLAHRTTLFLLLPLLITLLSPLLASLAASPTLYPLLTRVPLLSLLLPPPPLPPLTTTTSNPTLQSLPLPQLKLHLLQNALKTLDHTVPSLHLLKYLNASVMRNPTLREKASEWWEVEKKEGDAVVSDEGVRSAAQAQGIGFGEGVKAEVVDGRLIARIPVGGEGEGAAEKEVEGPLRTSVRMATEGLLSQGMMPSEHWAPGMIRGGAQWTAEGFSKAG</sequence>
<evidence type="ECO:0000313" key="3">
    <source>
        <dbReference type="Proteomes" id="UP000242287"/>
    </source>
</evidence>
<dbReference type="Proteomes" id="UP000242287">
    <property type="component" value="Unassembled WGS sequence"/>
</dbReference>
<feature type="transmembrane region" description="Helical" evidence="1">
    <location>
        <begin position="181"/>
        <end position="207"/>
    </location>
</feature>
<reference evidence="2 3" key="1">
    <citation type="submission" date="2014-02" db="EMBL/GenBank/DDBJ databases">
        <title>Transposable element dynamics among asymbiotic and ectomycorrhizal Amanita fungi.</title>
        <authorList>
            <consortium name="DOE Joint Genome Institute"/>
            <person name="Hess J."/>
            <person name="Skrede I."/>
            <person name="Wolfe B."/>
            <person name="LaButti K."/>
            <person name="Ohm R.A."/>
            <person name="Grigoriev I.V."/>
            <person name="Pringle A."/>
        </authorList>
    </citation>
    <scope>NUCLEOTIDE SEQUENCE [LARGE SCALE GENOMIC DNA]</scope>
    <source>
        <strain evidence="2 3">SKay4041</strain>
    </source>
</reference>